<dbReference type="AlphaFoldDB" id="A0A5D4KDK1"/>
<organism evidence="1 2">
    <name type="scientific">Rossellomorea vietnamensis</name>
    <dbReference type="NCBI Taxonomy" id="218284"/>
    <lineage>
        <taxon>Bacteria</taxon>
        <taxon>Bacillati</taxon>
        <taxon>Bacillota</taxon>
        <taxon>Bacilli</taxon>
        <taxon>Bacillales</taxon>
        <taxon>Bacillaceae</taxon>
        <taxon>Rossellomorea</taxon>
    </lineage>
</organism>
<dbReference type="Proteomes" id="UP000323317">
    <property type="component" value="Unassembled WGS sequence"/>
</dbReference>
<accession>A0A5D4KDK1</accession>
<dbReference type="EMBL" id="VTEH01000009">
    <property type="protein sequence ID" value="TYR74929.1"/>
    <property type="molecule type" value="Genomic_DNA"/>
</dbReference>
<reference evidence="1 2" key="1">
    <citation type="submission" date="2019-08" db="EMBL/GenBank/DDBJ databases">
        <title>Bacillus genomes from the desert of Cuatro Cienegas, Coahuila.</title>
        <authorList>
            <person name="Olmedo-Alvarez G."/>
        </authorList>
    </citation>
    <scope>NUCLEOTIDE SEQUENCE [LARGE SCALE GENOMIC DNA]</scope>
    <source>
        <strain evidence="1 2">CH40_1T</strain>
    </source>
</reference>
<dbReference type="Pfam" id="PF14398">
    <property type="entry name" value="ATPgrasp_YheCD"/>
    <property type="match status" value="1"/>
</dbReference>
<evidence type="ECO:0000313" key="1">
    <source>
        <dbReference type="EMBL" id="TYR74929.1"/>
    </source>
</evidence>
<dbReference type="InterPro" id="IPR026838">
    <property type="entry name" value="YheC/D"/>
</dbReference>
<protein>
    <submittedName>
        <fullName evidence="1">YheC/YheD family protein</fullName>
    </submittedName>
</protein>
<name>A0A5D4KDK1_9BACI</name>
<proteinExistence type="predicted"/>
<dbReference type="RefSeq" id="WP_148947145.1">
    <property type="nucleotide sequence ID" value="NZ_VTEH01000009.1"/>
</dbReference>
<sequence length="454" mass="51863">MIKPFKLEVFKSKEKILYLPVSIEIENITAISLGSSHTEALCRKHPNGRNVAAVSSSLAEELSLPPFITDIYMFQHENSVILGPLIGIFTSGFTSFLMKPIGERSSFFSKLLSLQSSLGVIPFVFGENHIDWENGLVKGHFYSRNQWVTHIVPLPNVIYDRLPNRRSEKKSSYQEIKTRLQQQYGIPWYNPGFFNKLEVFERLENDDEALRYLPETHAFQSFSQIERMMSKYGHVFIKPKNGSLGLGVHQFTFNRLTEDYTCRFRDKSGRNRLVKSASFEKLLQRIIPPRILSRMVIQQGIHLIKSEDRPVDFRVHTNKDENGEWQVSAIAAKVAGEGSVTTHLHNGGCVKSLQELFPDRDLCLRTEEKLKSAAITLSSALERNMEGFIGEIGFDFGIDALGRVWLFEANSKPGRSIFSHPDLKSFDLLTRRLSLSFGLYLTQRSIKQPQETLK</sequence>
<comment type="caution">
    <text evidence="1">The sequence shown here is derived from an EMBL/GenBank/DDBJ whole genome shotgun (WGS) entry which is preliminary data.</text>
</comment>
<gene>
    <name evidence="1" type="ORF">FZC79_12535</name>
</gene>
<evidence type="ECO:0000313" key="2">
    <source>
        <dbReference type="Proteomes" id="UP000323317"/>
    </source>
</evidence>
<dbReference type="SUPFAM" id="SSF56059">
    <property type="entry name" value="Glutathione synthetase ATP-binding domain-like"/>
    <property type="match status" value="1"/>
</dbReference>